<proteinExistence type="predicted"/>
<sequence length="87" mass="9680">MPTGECQMSRTPDCWVQCWVPRWVPFTPASDIYSPALANSPATRRESKPALTRPGSLAPRPRSFNLLITAIVARNRQPQGKFNPCAL</sequence>
<keyword evidence="3" id="KW-1185">Reference proteome</keyword>
<protein>
    <submittedName>
        <fullName evidence="2">Uncharacterized protein</fullName>
    </submittedName>
</protein>
<evidence type="ECO:0000256" key="1">
    <source>
        <dbReference type="SAM" id="MobiDB-lite"/>
    </source>
</evidence>
<dbReference type="STRING" id="266265.Bxe_C0199"/>
<gene>
    <name evidence="2" type="ORF">Bxe_C0199</name>
</gene>
<dbReference type="Proteomes" id="UP000001817">
    <property type="component" value="Chromosome 3"/>
</dbReference>
<accession>Q13IG6</accession>
<reference evidence="2 3" key="1">
    <citation type="journal article" date="2006" name="Proc. Natl. Acad. Sci. U.S.A.">
        <title>Burkholderia xenovorans LB400 harbors a multi-replicon, 9.73-Mbp genome shaped for versatility.</title>
        <authorList>
            <person name="Chain P.S."/>
            <person name="Denef V.J."/>
            <person name="Konstantinidis K.T."/>
            <person name="Vergez L.M."/>
            <person name="Agullo L."/>
            <person name="Reyes V.L."/>
            <person name="Hauser L."/>
            <person name="Cordova M."/>
            <person name="Gomez L."/>
            <person name="Gonzalez M."/>
            <person name="Land M."/>
            <person name="Lao V."/>
            <person name="Larimer F."/>
            <person name="LiPuma J.J."/>
            <person name="Mahenthiralingam E."/>
            <person name="Malfatti S.A."/>
            <person name="Marx C.J."/>
            <person name="Parnell J.J."/>
            <person name="Ramette A."/>
            <person name="Richardson P."/>
            <person name="Seeger M."/>
            <person name="Smith D."/>
            <person name="Spilker T."/>
            <person name="Sul W.J."/>
            <person name="Tsoi T.V."/>
            <person name="Ulrich L.E."/>
            <person name="Zhulin I.B."/>
            <person name="Tiedje J.M."/>
        </authorList>
    </citation>
    <scope>NUCLEOTIDE SEQUENCE [LARGE SCALE GENOMIC DNA]</scope>
    <source>
        <strain evidence="2 3">LB400</strain>
    </source>
</reference>
<organism evidence="2 3">
    <name type="scientific">Paraburkholderia xenovorans (strain LB400)</name>
    <dbReference type="NCBI Taxonomy" id="266265"/>
    <lineage>
        <taxon>Bacteria</taxon>
        <taxon>Pseudomonadati</taxon>
        <taxon>Pseudomonadota</taxon>
        <taxon>Betaproteobacteria</taxon>
        <taxon>Burkholderiales</taxon>
        <taxon>Burkholderiaceae</taxon>
        <taxon>Paraburkholderia</taxon>
    </lineage>
</organism>
<evidence type="ECO:0000313" key="2">
    <source>
        <dbReference type="EMBL" id="ABE36123.1"/>
    </source>
</evidence>
<evidence type="ECO:0000313" key="3">
    <source>
        <dbReference type="Proteomes" id="UP000001817"/>
    </source>
</evidence>
<feature type="region of interest" description="Disordered" evidence="1">
    <location>
        <begin position="35"/>
        <end position="59"/>
    </location>
</feature>
<dbReference type="KEGG" id="bxe:Bxe_C0199"/>
<dbReference type="AlphaFoldDB" id="Q13IG6"/>
<name>Q13IG6_PARXL</name>
<dbReference type="EMBL" id="CP000272">
    <property type="protein sequence ID" value="ABE36123.1"/>
    <property type="molecule type" value="Genomic_DNA"/>
</dbReference>